<dbReference type="InterPro" id="IPR001360">
    <property type="entry name" value="Glyco_hydro_1"/>
</dbReference>
<dbReference type="GO" id="GO:0005975">
    <property type="term" value="P:carbohydrate metabolic process"/>
    <property type="evidence" value="ECO:0007669"/>
    <property type="project" value="InterPro"/>
</dbReference>
<organism evidence="3 4">
    <name type="scientific">Trifolium pratense</name>
    <name type="common">Red clover</name>
    <dbReference type="NCBI Taxonomy" id="57577"/>
    <lineage>
        <taxon>Eukaryota</taxon>
        <taxon>Viridiplantae</taxon>
        <taxon>Streptophyta</taxon>
        <taxon>Embryophyta</taxon>
        <taxon>Tracheophyta</taxon>
        <taxon>Spermatophyta</taxon>
        <taxon>Magnoliopsida</taxon>
        <taxon>eudicotyledons</taxon>
        <taxon>Gunneridae</taxon>
        <taxon>Pentapetalae</taxon>
        <taxon>rosids</taxon>
        <taxon>fabids</taxon>
        <taxon>Fabales</taxon>
        <taxon>Fabaceae</taxon>
        <taxon>Papilionoideae</taxon>
        <taxon>50 kb inversion clade</taxon>
        <taxon>NPAAA clade</taxon>
        <taxon>Hologalegina</taxon>
        <taxon>IRL clade</taxon>
        <taxon>Trifolieae</taxon>
        <taxon>Trifolium</taxon>
    </lineage>
</organism>
<dbReference type="PANTHER" id="PTHR10353:SF152">
    <property type="entry name" value="GLYCOSIDE HYDROLASE FAMILY 1 PROTEIN"/>
    <property type="match status" value="1"/>
</dbReference>
<evidence type="ECO:0000313" key="4">
    <source>
        <dbReference type="Proteomes" id="UP000236291"/>
    </source>
</evidence>
<gene>
    <name evidence="3" type="ORF">L195_g022394</name>
</gene>
<dbReference type="SUPFAM" id="SSF51445">
    <property type="entry name" value="(Trans)glycosidases"/>
    <property type="match status" value="1"/>
</dbReference>
<dbReference type="ExpressionAtlas" id="A0A2K3N7V3">
    <property type="expression patterns" value="baseline"/>
</dbReference>
<protein>
    <submittedName>
        <fullName evidence="3">Beta-glucosidase 47-like protein</fullName>
    </submittedName>
</protein>
<proteinExistence type="inferred from homology"/>
<dbReference type="AlphaFoldDB" id="A0A2K3N7V3"/>
<dbReference type="EMBL" id="ASHM01017425">
    <property type="protein sequence ID" value="PNX99131.1"/>
    <property type="molecule type" value="Genomic_DNA"/>
</dbReference>
<comment type="similarity">
    <text evidence="1 2">Belongs to the glycosyl hydrolase 1 family.</text>
</comment>
<accession>A0A2K3N7V3</accession>
<dbReference type="GO" id="GO:0008422">
    <property type="term" value="F:beta-glucosidase activity"/>
    <property type="evidence" value="ECO:0007669"/>
    <property type="project" value="TreeGrafter"/>
</dbReference>
<dbReference type="STRING" id="57577.A0A2K3N7V3"/>
<evidence type="ECO:0000313" key="3">
    <source>
        <dbReference type="EMBL" id="PNX99131.1"/>
    </source>
</evidence>
<comment type="caution">
    <text evidence="3">The sequence shown here is derived from an EMBL/GenBank/DDBJ whole genome shotgun (WGS) entry which is preliminary data.</text>
</comment>
<dbReference type="Proteomes" id="UP000236291">
    <property type="component" value="Unassembled WGS sequence"/>
</dbReference>
<dbReference type="InterPro" id="IPR017853">
    <property type="entry name" value="GH"/>
</dbReference>
<reference evidence="3 4" key="1">
    <citation type="journal article" date="2014" name="Am. J. Bot.">
        <title>Genome assembly and annotation for red clover (Trifolium pratense; Fabaceae).</title>
        <authorList>
            <person name="Istvanek J."/>
            <person name="Jaros M."/>
            <person name="Krenek A."/>
            <person name="Repkova J."/>
        </authorList>
    </citation>
    <scope>NUCLEOTIDE SEQUENCE [LARGE SCALE GENOMIC DNA]</scope>
    <source>
        <strain evidence="4">cv. Tatra</strain>
        <tissue evidence="3">Young leaves</tissue>
    </source>
</reference>
<evidence type="ECO:0000256" key="1">
    <source>
        <dbReference type="ARBA" id="ARBA00010838"/>
    </source>
</evidence>
<dbReference type="PRINTS" id="PR00131">
    <property type="entry name" value="GLHYDRLASE1"/>
</dbReference>
<reference evidence="3 4" key="2">
    <citation type="journal article" date="2017" name="Front. Plant Sci.">
        <title>Gene Classification and Mining of Molecular Markers Useful in Red Clover (Trifolium pratense) Breeding.</title>
        <authorList>
            <person name="Istvanek J."/>
            <person name="Dluhosova J."/>
            <person name="Dluhos P."/>
            <person name="Patkova L."/>
            <person name="Nedelnik J."/>
            <person name="Repkova J."/>
        </authorList>
    </citation>
    <scope>NUCLEOTIDE SEQUENCE [LARGE SCALE GENOMIC DNA]</scope>
    <source>
        <strain evidence="4">cv. Tatra</strain>
        <tissue evidence="3">Young leaves</tissue>
    </source>
</reference>
<evidence type="ECO:0000256" key="2">
    <source>
        <dbReference type="RuleBase" id="RU003690"/>
    </source>
</evidence>
<dbReference type="Pfam" id="PF00232">
    <property type="entry name" value="Glyco_hydro_1"/>
    <property type="match status" value="1"/>
</dbReference>
<sequence>MILGSTLPKFSSNDKAKLNRVLDFIGINHYASFYANDFISSVCESGPGVPTTEGLYQQTAQNKLKKGLDFIGINYYTASYVQDCIYTKCDSRFGTSRTEGSYMKSADKNGVSIGESTPFSWFNIYPQGMEKTVTYVKDRYNNTPMFITENGYAEQDDPNVSLENQLGDFKRIKYMENHIEALSTAIRKGADVRGYFAWSLLDNFEWIYGYTVRYGIHHVDFATLKRTPRLSARWYKRLIANYKQTEFTGVPKLVQST</sequence>
<dbReference type="PANTHER" id="PTHR10353">
    <property type="entry name" value="GLYCOSYL HYDROLASE"/>
    <property type="match status" value="1"/>
</dbReference>
<name>A0A2K3N7V3_TRIPR</name>
<dbReference type="Gene3D" id="3.20.20.80">
    <property type="entry name" value="Glycosidases"/>
    <property type="match status" value="2"/>
</dbReference>